<dbReference type="CDD" id="cd03058">
    <property type="entry name" value="GST_N_Tau"/>
    <property type="match status" value="1"/>
</dbReference>
<feature type="domain" description="GST N-terminal" evidence="5">
    <location>
        <begin position="107"/>
        <end position="186"/>
    </location>
</feature>
<dbReference type="Pfam" id="PF02798">
    <property type="entry name" value="GST_N"/>
    <property type="match status" value="1"/>
</dbReference>
<organism evidence="7 8">
    <name type="scientific">Crotalaria pallida</name>
    <name type="common">Smooth rattlebox</name>
    <name type="synonym">Crotalaria striata</name>
    <dbReference type="NCBI Taxonomy" id="3830"/>
    <lineage>
        <taxon>Eukaryota</taxon>
        <taxon>Viridiplantae</taxon>
        <taxon>Streptophyta</taxon>
        <taxon>Embryophyta</taxon>
        <taxon>Tracheophyta</taxon>
        <taxon>Spermatophyta</taxon>
        <taxon>Magnoliopsida</taxon>
        <taxon>eudicotyledons</taxon>
        <taxon>Gunneridae</taxon>
        <taxon>Pentapetalae</taxon>
        <taxon>rosids</taxon>
        <taxon>fabids</taxon>
        <taxon>Fabales</taxon>
        <taxon>Fabaceae</taxon>
        <taxon>Papilionoideae</taxon>
        <taxon>50 kb inversion clade</taxon>
        <taxon>genistoids sensu lato</taxon>
        <taxon>core genistoids</taxon>
        <taxon>Crotalarieae</taxon>
        <taxon>Crotalaria</taxon>
    </lineage>
</organism>
<evidence type="ECO:0000313" key="8">
    <source>
        <dbReference type="Proteomes" id="UP001372338"/>
    </source>
</evidence>
<dbReference type="PROSITE" id="PS50405">
    <property type="entry name" value="GST_CTER"/>
    <property type="match status" value="1"/>
</dbReference>
<dbReference type="GO" id="GO:0005737">
    <property type="term" value="C:cytoplasm"/>
    <property type="evidence" value="ECO:0007669"/>
    <property type="project" value="TreeGrafter"/>
</dbReference>
<dbReference type="FunFam" id="3.40.30.10:FF:000014">
    <property type="entry name" value="Tau class glutathione S-transferase"/>
    <property type="match status" value="1"/>
</dbReference>
<reference evidence="7 8" key="1">
    <citation type="submission" date="2024-01" db="EMBL/GenBank/DDBJ databases">
        <title>The genomes of 5 underutilized Papilionoideae crops provide insights into root nodulation and disease resistanc.</title>
        <authorList>
            <person name="Yuan L."/>
        </authorList>
    </citation>
    <scope>NUCLEOTIDE SEQUENCE [LARGE SCALE GENOMIC DNA]</scope>
    <source>
        <strain evidence="7">ZHUSHIDOU_FW_LH</strain>
        <tissue evidence="7">Leaf</tissue>
    </source>
</reference>
<dbReference type="SUPFAM" id="SSF52833">
    <property type="entry name" value="Thioredoxin-like"/>
    <property type="match status" value="1"/>
</dbReference>
<dbReference type="CDD" id="cd03185">
    <property type="entry name" value="GST_C_Tau"/>
    <property type="match status" value="1"/>
</dbReference>
<dbReference type="SFLD" id="SFLDS00019">
    <property type="entry name" value="Glutathione_Transferase_(cytos"/>
    <property type="match status" value="1"/>
</dbReference>
<dbReference type="InterPro" id="IPR040079">
    <property type="entry name" value="Glutathione_S-Trfase"/>
</dbReference>
<comment type="caution">
    <text evidence="7">The sequence shown here is derived from an EMBL/GenBank/DDBJ whole genome shotgun (WGS) entry which is preliminary data.</text>
</comment>
<evidence type="ECO:0000313" key="7">
    <source>
        <dbReference type="EMBL" id="KAK7290338.1"/>
    </source>
</evidence>
<dbReference type="Gene3D" id="1.20.1050.10">
    <property type="match status" value="1"/>
</dbReference>
<comment type="catalytic activity">
    <reaction evidence="3">
        <text>RX + glutathione = an S-substituted glutathione + a halide anion + H(+)</text>
        <dbReference type="Rhea" id="RHEA:16437"/>
        <dbReference type="ChEBI" id="CHEBI:15378"/>
        <dbReference type="ChEBI" id="CHEBI:16042"/>
        <dbReference type="ChEBI" id="CHEBI:17792"/>
        <dbReference type="ChEBI" id="CHEBI:57925"/>
        <dbReference type="ChEBI" id="CHEBI:90779"/>
        <dbReference type="EC" id="2.5.1.18"/>
    </reaction>
</comment>
<dbReference type="InterPro" id="IPR004045">
    <property type="entry name" value="Glutathione_S-Trfase_N"/>
</dbReference>
<dbReference type="Proteomes" id="UP001372338">
    <property type="component" value="Unassembled WGS sequence"/>
</dbReference>
<gene>
    <name evidence="7" type="ORF">RIF29_04675</name>
</gene>
<dbReference type="Gene3D" id="3.40.30.10">
    <property type="entry name" value="Glutaredoxin"/>
    <property type="match status" value="1"/>
</dbReference>
<dbReference type="EMBL" id="JAYWIO010000001">
    <property type="protein sequence ID" value="KAK7290338.1"/>
    <property type="molecule type" value="Genomic_DNA"/>
</dbReference>
<evidence type="ECO:0000259" key="5">
    <source>
        <dbReference type="PROSITE" id="PS50404"/>
    </source>
</evidence>
<dbReference type="SFLD" id="SFLDG01152">
    <property type="entry name" value="Main.3:_Omega-_and_Tau-like"/>
    <property type="match status" value="1"/>
</dbReference>
<keyword evidence="8" id="KW-1185">Reference proteome</keyword>
<accession>A0AAN9J2P7</accession>
<keyword evidence="2" id="KW-0808">Transferase</keyword>
<sequence>MYGYQKKKQATPFKHLGSNDLKCEMACQANEEIEIRENEYNLQRRIEIRVAASESERSDELLQRKSKCSMQIEIGILVSERGEENGGSEEEEEPVASEKTEMQMAESNLVLLDFWPSSYGMRVKIALAEKGVSYECKQEDFQAKSSLLLEMNPVHQMIPVLIRNGKPICESLNIVEFIDEAWNHKPSLLPSDPYKRSQARFWGDYIDKNVYSIGKRVWTGKGKEQELGKKQFIECLKILEEELGDKPYFGGENFGYVDVALVPFTSWFYTYETCGNLSIEAECPKLVAWAKRCMEKDSVAKSLPHPHKIYDFAMQYKQSHGLE</sequence>
<feature type="domain" description="GST C-terminal" evidence="6">
    <location>
        <begin position="192"/>
        <end position="312"/>
    </location>
</feature>
<dbReference type="InterPro" id="IPR045074">
    <property type="entry name" value="GST_C_Tau"/>
</dbReference>
<dbReference type="InterPro" id="IPR010987">
    <property type="entry name" value="Glutathione-S-Trfase_C-like"/>
</dbReference>
<evidence type="ECO:0000256" key="4">
    <source>
        <dbReference type="SAM" id="MobiDB-lite"/>
    </source>
</evidence>
<dbReference type="PROSITE" id="PS50404">
    <property type="entry name" value="GST_NTER"/>
    <property type="match status" value="1"/>
</dbReference>
<dbReference type="PANTHER" id="PTHR11260">
    <property type="entry name" value="GLUTATHIONE S-TRANSFERASE, GST, SUPERFAMILY, GST DOMAIN CONTAINING"/>
    <property type="match status" value="1"/>
</dbReference>
<evidence type="ECO:0000256" key="3">
    <source>
        <dbReference type="ARBA" id="ARBA00047960"/>
    </source>
</evidence>
<dbReference type="AlphaFoldDB" id="A0AAN9J2P7"/>
<protein>
    <recommendedName>
        <fullName evidence="1">glutathione transferase</fullName>
        <ecNumber evidence="1">2.5.1.18</ecNumber>
    </recommendedName>
</protein>
<feature type="region of interest" description="Disordered" evidence="4">
    <location>
        <begin position="80"/>
        <end position="100"/>
    </location>
</feature>
<evidence type="ECO:0000259" key="6">
    <source>
        <dbReference type="PROSITE" id="PS50405"/>
    </source>
</evidence>
<dbReference type="GO" id="GO:0004364">
    <property type="term" value="F:glutathione transferase activity"/>
    <property type="evidence" value="ECO:0007669"/>
    <property type="project" value="UniProtKB-EC"/>
</dbReference>
<dbReference type="EC" id="2.5.1.18" evidence="1"/>
<evidence type="ECO:0000256" key="2">
    <source>
        <dbReference type="ARBA" id="ARBA00022679"/>
    </source>
</evidence>
<feature type="compositionally biased region" description="Acidic residues" evidence="4">
    <location>
        <begin position="86"/>
        <end position="95"/>
    </location>
</feature>
<dbReference type="InterPro" id="IPR036282">
    <property type="entry name" value="Glutathione-S-Trfase_C_sf"/>
</dbReference>
<proteinExistence type="predicted"/>
<dbReference type="InterPro" id="IPR045073">
    <property type="entry name" value="Omega/Tau-like"/>
</dbReference>
<dbReference type="SUPFAM" id="SSF47616">
    <property type="entry name" value="GST C-terminal domain-like"/>
    <property type="match status" value="1"/>
</dbReference>
<evidence type="ECO:0000256" key="1">
    <source>
        <dbReference type="ARBA" id="ARBA00012452"/>
    </source>
</evidence>
<name>A0AAN9J2P7_CROPI</name>
<dbReference type="PANTHER" id="PTHR11260:SF756">
    <property type="entry name" value="GLUTATHIONE S-TRANSFERASE PARA-RELATED"/>
    <property type="match status" value="1"/>
</dbReference>
<dbReference type="Pfam" id="PF13410">
    <property type="entry name" value="GST_C_2"/>
    <property type="match status" value="1"/>
</dbReference>
<dbReference type="SFLD" id="SFLDG00358">
    <property type="entry name" value="Main_(cytGST)"/>
    <property type="match status" value="1"/>
</dbReference>
<dbReference type="InterPro" id="IPR036249">
    <property type="entry name" value="Thioredoxin-like_sf"/>
</dbReference>
<dbReference type="GO" id="GO:0006749">
    <property type="term" value="P:glutathione metabolic process"/>
    <property type="evidence" value="ECO:0007669"/>
    <property type="project" value="InterPro"/>
</dbReference>
<dbReference type="FunFam" id="1.20.1050.10:FF:000018">
    <property type="entry name" value="Glutathione S-transferase U20"/>
    <property type="match status" value="1"/>
</dbReference>